<dbReference type="Gene3D" id="2.60.40.2310">
    <property type="match status" value="1"/>
</dbReference>
<dbReference type="RefSeq" id="XP_073388518.1">
    <property type="nucleotide sequence ID" value="XM_073532417.1"/>
</dbReference>
<evidence type="ECO:0008006" key="16">
    <source>
        <dbReference type="Google" id="ProtNLM"/>
    </source>
</evidence>
<dbReference type="InterPro" id="IPR045051">
    <property type="entry name" value="SBT"/>
</dbReference>
<keyword evidence="3 8" id="KW-0645">Protease</keyword>
<comment type="subcellular location">
    <subcellularLocation>
        <location evidence="1">Secreted</location>
    </subcellularLocation>
</comment>
<dbReference type="InterPro" id="IPR036852">
    <property type="entry name" value="Peptidase_S8/S53_dom_sf"/>
</dbReference>
<dbReference type="GO" id="GO:0004252">
    <property type="term" value="F:serine-type endopeptidase activity"/>
    <property type="evidence" value="ECO:0000318"/>
    <property type="project" value="GO_Central"/>
</dbReference>
<dbReference type="Gene3D" id="3.40.50.200">
    <property type="entry name" value="Peptidase S8/S53 domain"/>
    <property type="match status" value="1"/>
</dbReference>
<sequence length="858" mass="90861">MARMDCIRKPALSKALKSVGFYASLQRRWILVVILVLEVLIPGNDAVVGNHADIDTYIVVMEDLPIVGYKGGIPGLRGTAKYFTNNWKKHHRRDHVKDLVRKYQSHLIQKHHTLLEDLFEEHSFTKLYSFTHILNGAAVRLTSHQAAVLTKHPSVVRVEKSYTVKKATIHTPDYLGLPQGIWSELGGVAGAGENVIIGIVDTGIDPKHPSFSTSGQKPYGPLKKYQGVCEVAKEFPAGSCNGKVIGAQHFAAAASQDGVFNASLHFASPLDGDGHGSHVASIAAGNWGVPVIVNNVTYGKISGMAPRARIAIYKALYPLIGGFIPDVIKACDKAVEDGVDILSLSLGPNSPPGGSTSTFLNILDVALLNAVKANILVVQAAGNGGPFAKTVTSFSPWVLSVAAGVDDRTFPNSITLGDKKVLKGTGLAPATKGPGFYRLVLAADATQGQGSPLFSPSDCQEPSLFNRAVVSGSLLICTYGFSYIFGGSTLQQLVKTIEAVGAAGVVLIVDSDGPGSKFDPVPLRVPAIGLLNLADSTALLSYYQTNTKKDQTGKVVSFGASAKLGNGQIIGYTGVAQKVAIFSSRGPDVKDFDFNEADVLKPNVLAPGFLIWGAWTPIGIDQPAYQGQQFAMISGTSMATPHVAGLSALLKEKYPTWSPAALSSAIITTADVQDKQGRSLLSEQLSGGSTPFLQDATPFDMGGGALNINAARNPGLIFEAGYLDYVRFLCSGNISNPKEVFAATKTPCPPAPGMPSDLNTPSITFATLVEAKTVSRTVTNLMVTGETYTITWTNPADVVITVTPSQFTIGIGRQNKQTINILLRVTLASQMASFGQIRFKGSLGHALHIPVSVGVKEI</sequence>
<dbReference type="InterPro" id="IPR023828">
    <property type="entry name" value="Peptidase_S8_Ser-AS"/>
</dbReference>
<dbReference type="RefSeq" id="XP_024369751.1">
    <property type="nucleotide sequence ID" value="XM_024513983.2"/>
</dbReference>
<dbReference type="KEGG" id="ppp:112279492"/>
<accession>A0A2K1KXB5</accession>
<evidence type="ECO:0000256" key="1">
    <source>
        <dbReference type="ARBA" id="ARBA00004613"/>
    </source>
</evidence>
<evidence type="ECO:0000256" key="6">
    <source>
        <dbReference type="ARBA" id="ARBA00023180"/>
    </source>
</evidence>
<dbReference type="FunCoup" id="A0A2K1KXB5">
    <property type="interactions" value="265"/>
</dbReference>
<dbReference type="GeneID" id="112279492"/>
<dbReference type="RefSeq" id="XP_024369749.1">
    <property type="nucleotide sequence ID" value="XM_024513981.2"/>
</dbReference>
<dbReference type="OrthoDB" id="206201at2759"/>
<evidence type="ECO:0000256" key="2">
    <source>
        <dbReference type="ARBA" id="ARBA00011073"/>
    </source>
</evidence>
<protein>
    <recommendedName>
        <fullName evidence="16">Peptidase S8/S53 domain-containing protein</fullName>
    </recommendedName>
</protein>
<feature type="active site" description="Charge relay system" evidence="7 8">
    <location>
        <position position="201"/>
    </location>
</feature>
<reference evidence="13 15" key="1">
    <citation type="journal article" date="2008" name="Science">
        <title>The Physcomitrella genome reveals evolutionary insights into the conquest of land by plants.</title>
        <authorList>
            <person name="Rensing S."/>
            <person name="Lang D."/>
            <person name="Zimmer A."/>
            <person name="Terry A."/>
            <person name="Salamov A."/>
            <person name="Shapiro H."/>
            <person name="Nishiyama T."/>
            <person name="Perroud P.-F."/>
            <person name="Lindquist E."/>
            <person name="Kamisugi Y."/>
            <person name="Tanahashi T."/>
            <person name="Sakakibara K."/>
            <person name="Fujita T."/>
            <person name="Oishi K."/>
            <person name="Shin-I T."/>
            <person name="Kuroki Y."/>
            <person name="Toyoda A."/>
            <person name="Suzuki Y."/>
            <person name="Hashimoto A."/>
            <person name="Yamaguchi K."/>
            <person name="Sugano A."/>
            <person name="Kohara Y."/>
            <person name="Fujiyama A."/>
            <person name="Anterola A."/>
            <person name="Aoki S."/>
            <person name="Ashton N."/>
            <person name="Barbazuk W.B."/>
            <person name="Barker E."/>
            <person name="Bennetzen J."/>
            <person name="Bezanilla M."/>
            <person name="Blankenship R."/>
            <person name="Cho S.H."/>
            <person name="Dutcher S."/>
            <person name="Estelle M."/>
            <person name="Fawcett J.A."/>
            <person name="Gundlach H."/>
            <person name="Hanada K."/>
            <person name="Heyl A."/>
            <person name="Hicks K.A."/>
            <person name="Hugh J."/>
            <person name="Lohr M."/>
            <person name="Mayer K."/>
            <person name="Melkozernov A."/>
            <person name="Murata T."/>
            <person name="Nelson D."/>
            <person name="Pils B."/>
            <person name="Prigge M."/>
            <person name="Reiss B."/>
            <person name="Renner T."/>
            <person name="Rombauts S."/>
            <person name="Rushton P."/>
            <person name="Sanderfoot A."/>
            <person name="Schween G."/>
            <person name="Shiu S.-H."/>
            <person name="Stueber K."/>
            <person name="Theodoulou F.L."/>
            <person name="Tu H."/>
            <person name="Van de Peer Y."/>
            <person name="Verrier P.J."/>
            <person name="Waters E."/>
            <person name="Wood A."/>
            <person name="Yang L."/>
            <person name="Cove D."/>
            <person name="Cuming A."/>
            <person name="Hasebe M."/>
            <person name="Lucas S."/>
            <person name="Mishler D.B."/>
            <person name="Reski R."/>
            <person name="Grigoriev I."/>
            <person name="Quatrano R.S."/>
            <person name="Boore J.L."/>
        </authorList>
    </citation>
    <scope>NUCLEOTIDE SEQUENCE [LARGE SCALE GENOMIC DNA]</scope>
    <source>
        <strain evidence="14 15">cv. Gransden 2004</strain>
    </source>
</reference>
<dbReference type="Gramene" id="Pp3c3_35680V3.2">
    <property type="protein sequence ID" value="Pp3c3_35680V3.2"/>
    <property type="gene ID" value="Pp3c3_35680"/>
</dbReference>
<dbReference type="Pfam" id="PF17766">
    <property type="entry name" value="fn3_6"/>
    <property type="match status" value="1"/>
</dbReference>
<dbReference type="Pfam" id="PF05922">
    <property type="entry name" value="Inhibitor_I9"/>
    <property type="match status" value="1"/>
</dbReference>
<dbReference type="Pfam" id="PF00082">
    <property type="entry name" value="Peptidase_S8"/>
    <property type="match status" value="2"/>
</dbReference>
<comment type="similarity">
    <text evidence="2 8 9">Belongs to the peptidase S8 family.</text>
</comment>
<evidence type="ECO:0000259" key="12">
    <source>
        <dbReference type="Pfam" id="PF17766"/>
    </source>
</evidence>
<proteinExistence type="inferred from homology"/>
<name>A0A2K1KXB5_PHYPA</name>
<reference evidence="14" key="3">
    <citation type="submission" date="2020-12" db="UniProtKB">
        <authorList>
            <consortium name="EnsemblPlants"/>
        </authorList>
    </citation>
    <scope>IDENTIFICATION</scope>
</reference>
<dbReference type="PRINTS" id="PR00723">
    <property type="entry name" value="SUBTILISIN"/>
</dbReference>
<evidence type="ECO:0000313" key="14">
    <source>
        <dbReference type="EnsemblPlants" id="Pp3c3_35680V3.1"/>
    </source>
</evidence>
<dbReference type="InterPro" id="IPR037045">
    <property type="entry name" value="S8pro/Inhibitor_I9_sf"/>
</dbReference>
<dbReference type="InterPro" id="IPR015500">
    <property type="entry name" value="Peptidase_S8_subtilisin-rel"/>
</dbReference>
<dbReference type="PROSITE" id="PS00137">
    <property type="entry name" value="SUBTILASE_HIS"/>
    <property type="match status" value="1"/>
</dbReference>
<evidence type="ECO:0000259" key="10">
    <source>
        <dbReference type="Pfam" id="PF00082"/>
    </source>
</evidence>
<keyword evidence="6" id="KW-0325">Glycoprotein</keyword>
<dbReference type="InterPro" id="IPR022398">
    <property type="entry name" value="Peptidase_S8_His-AS"/>
</dbReference>
<dbReference type="RefSeq" id="XP_073388517.1">
    <property type="nucleotide sequence ID" value="XM_073532416.1"/>
</dbReference>
<dbReference type="InterPro" id="IPR034197">
    <property type="entry name" value="Peptidases_S8_3"/>
</dbReference>
<evidence type="ECO:0000256" key="8">
    <source>
        <dbReference type="PROSITE-ProRule" id="PRU01240"/>
    </source>
</evidence>
<dbReference type="SUPFAM" id="SSF52743">
    <property type="entry name" value="Subtilisin-like"/>
    <property type="match status" value="1"/>
</dbReference>
<feature type="domain" description="Peptidase S8/S53" evidence="10">
    <location>
        <begin position="547"/>
        <end position="674"/>
    </location>
</feature>
<feature type="domain" description="Subtilisin-like protease fibronectin type-III" evidence="12">
    <location>
        <begin position="757"/>
        <end position="853"/>
    </location>
</feature>
<evidence type="ECO:0000256" key="5">
    <source>
        <dbReference type="ARBA" id="ARBA00022825"/>
    </source>
</evidence>
<dbReference type="PaxDb" id="3218-PP1S112_240V6.1"/>
<dbReference type="EnsemblPlants" id="Pp3c3_35680V3.1">
    <property type="protein sequence ID" value="Pp3c3_35680V3.1"/>
    <property type="gene ID" value="Pp3c3_35680"/>
</dbReference>
<dbReference type="CDD" id="cd04852">
    <property type="entry name" value="Peptidases_S8_3"/>
    <property type="match status" value="1"/>
</dbReference>
<dbReference type="PROSITE" id="PS00138">
    <property type="entry name" value="SUBTILASE_SER"/>
    <property type="match status" value="1"/>
</dbReference>
<evidence type="ECO:0000256" key="3">
    <source>
        <dbReference type="ARBA" id="ARBA00022670"/>
    </source>
</evidence>
<dbReference type="GO" id="GO:0006508">
    <property type="term" value="P:proteolysis"/>
    <property type="evidence" value="ECO:0007669"/>
    <property type="project" value="UniProtKB-KW"/>
</dbReference>
<dbReference type="CDD" id="cd02120">
    <property type="entry name" value="PA_subtilisin_like"/>
    <property type="match status" value="1"/>
</dbReference>
<evidence type="ECO:0000313" key="15">
    <source>
        <dbReference type="Proteomes" id="UP000006727"/>
    </source>
</evidence>
<dbReference type="InterPro" id="IPR010259">
    <property type="entry name" value="S8pro/Inhibitor_I9"/>
</dbReference>
<evidence type="ECO:0000256" key="9">
    <source>
        <dbReference type="RuleBase" id="RU003355"/>
    </source>
</evidence>
<dbReference type="Gene3D" id="3.50.30.30">
    <property type="match status" value="1"/>
</dbReference>
<feature type="active site" description="Charge relay system" evidence="7 8">
    <location>
        <position position="275"/>
    </location>
</feature>
<evidence type="ECO:0000256" key="4">
    <source>
        <dbReference type="ARBA" id="ARBA00022801"/>
    </source>
</evidence>
<dbReference type="InterPro" id="IPR000209">
    <property type="entry name" value="Peptidase_S8/S53_dom"/>
</dbReference>
<keyword evidence="5 8" id="KW-0720">Serine protease</keyword>
<dbReference type="GO" id="GO:0005576">
    <property type="term" value="C:extracellular region"/>
    <property type="evidence" value="ECO:0000318"/>
    <property type="project" value="GO_Central"/>
</dbReference>
<dbReference type="EnsemblPlants" id="Pp3c3_35680V3.2">
    <property type="protein sequence ID" value="Pp3c3_35680V3.2"/>
    <property type="gene ID" value="Pp3c3_35680"/>
</dbReference>
<evidence type="ECO:0000256" key="7">
    <source>
        <dbReference type="PIRSR" id="PIRSR615500-1"/>
    </source>
</evidence>
<keyword evidence="15" id="KW-1185">Reference proteome</keyword>
<dbReference type="PROSITE" id="PS51892">
    <property type="entry name" value="SUBTILASE"/>
    <property type="match status" value="1"/>
</dbReference>
<evidence type="ECO:0000313" key="13">
    <source>
        <dbReference type="EMBL" id="PNR58435.1"/>
    </source>
</evidence>
<feature type="domain" description="Inhibitor I9" evidence="11">
    <location>
        <begin position="56"/>
        <end position="165"/>
    </location>
</feature>
<dbReference type="RefSeq" id="XP_024369750.1">
    <property type="nucleotide sequence ID" value="XM_024513982.2"/>
</dbReference>
<reference evidence="13 15" key="2">
    <citation type="journal article" date="2018" name="Plant J.">
        <title>The Physcomitrella patens chromosome-scale assembly reveals moss genome structure and evolution.</title>
        <authorList>
            <person name="Lang D."/>
            <person name="Ullrich K.K."/>
            <person name="Murat F."/>
            <person name="Fuchs J."/>
            <person name="Jenkins J."/>
            <person name="Haas F.B."/>
            <person name="Piednoel M."/>
            <person name="Gundlach H."/>
            <person name="Van Bel M."/>
            <person name="Meyberg R."/>
            <person name="Vives C."/>
            <person name="Morata J."/>
            <person name="Symeonidi A."/>
            <person name="Hiss M."/>
            <person name="Muchero W."/>
            <person name="Kamisugi Y."/>
            <person name="Saleh O."/>
            <person name="Blanc G."/>
            <person name="Decker E.L."/>
            <person name="van Gessel N."/>
            <person name="Grimwood J."/>
            <person name="Hayes R.D."/>
            <person name="Graham S.W."/>
            <person name="Gunter L.E."/>
            <person name="McDaniel S.F."/>
            <person name="Hoernstein S.N.W."/>
            <person name="Larsson A."/>
            <person name="Li F.W."/>
            <person name="Perroud P.F."/>
            <person name="Phillips J."/>
            <person name="Ranjan P."/>
            <person name="Rokshar D.S."/>
            <person name="Rothfels C.J."/>
            <person name="Schneider L."/>
            <person name="Shu S."/>
            <person name="Stevenson D.W."/>
            <person name="Thummler F."/>
            <person name="Tillich M."/>
            <person name="Villarreal Aguilar J.C."/>
            <person name="Widiez T."/>
            <person name="Wong G.K."/>
            <person name="Wymore A."/>
            <person name="Zhang Y."/>
            <person name="Zimmer A.D."/>
            <person name="Quatrano R.S."/>
            <person name="Mayer K.F.X."/>
            <person name="Goodstein D."/>
            <person name="Casacuberta J.M."/>
            <person name="Vandepoele K."/>
            <person name="Reski R."/>
            <person name="Cuming A.C."/>
            <person name="Tuskan G.A."/>
            <person name="Maumus F."/>
            <person name="Salse J."/>
            <person name="Schmutz J."/>
            <person name="Rensing S.A."/>
        </authorList>
    </citation>
    <scope>NUCLEOTIDE SEQUENCE [LARGE SCALE GENOMIC DNA]</scope>
    <source>
        <strain evidence="14 15">cv. Gransden 2004</strain>
    </source>
</reference>
<feature type="domain" description="Peptidase S8/S53" evidence="10">
    <location>
        <begin position="192"/>
        <end position="391"/>
    </location>
</feature>
<dbReference type="Proteomes" id="UP000006727">
    <property type="component" value="Chromosome 3"/>
</dbReference>
<dbReference type="InterPro" id="IPR041469">
    <property type="entry name" value="Subtilisin-like_FN3"/>
</dbReference>
<dbReference type="Gramene" id="Pp3c3_35680V3.1">
    <property type="protein sequence ID" value="Pp3c3_35680V3.1"/>
    <property type="gene ID" value="Pp3c3_35680"/>
</dbReference>
<dbReference type="EMBL" id="ABEU02000003">
    <property type="protein sequence ID" value="PNR58435.1"/>
    <property type="molecule type" value="Genomic_DNA"/>
</dbReference>
<dbReference type="Gene3D" id="3.30.70.80">
    <property type="entry name" value="Peptidase S8 propeptide/proteinase inhibitor I9"/>
    <property type="match status" value="1"/>
</dbReference>
<gene>
    <name evidence="14" type="primary">LOC112279492</name>
    <name evidence="13" type="ORF">PHYPA_005430</name>
</gene>
<dbReference type="PANTHER" id="PTHR10795">
    <property type="entry name" value="PROPROTEIN CONVERTASE SUBTILISIN/KEXIN"/>
    <property type="match status" value="1"/>
</dbReference>
<dbReference type="InterPro" id="IPR023827">
    <property type="entry name" value="Peptidase_S8_Asp-AS"/>
</dbReference>
<organism evidence="13">
    <name type="scientific">Physcomitrium patens</name>
    <name type="common">Spreading-leaved earth moss</name>
    <name type="synonym">Physcomitrella patens</name>
    <dbReference type="NCBI Taxonomy" id="3218"/>
    <lineage>
        <taxon>Eukaryota</taxon>
        <taxon>Viridiplantae</taxon>
        <taxon>Streptophyta</taxon>
        <taxon>Embryophyta</taxon>
        <taxon>Bryophyta</taxon>
        <taxon>Bryophytina</taxon>
        <taxon>Bryopsida</taxon>
        <taxon>Funariidae</taxon>
        <taxon>Funariales</taxon>
        <taxon>Funariaceae</taxon>
        <taxon>Physcomitrium</taxon>
    </lineage>
</organism>
<keyword evidence="4 8" id="KW-0378">Hydrolase</keyword>
<dbReference type="PROSITE" id="PS00136">
    <property type="entry name" value="SUBTILASE_ASP"/>
    <property type="match status" value="1"/>
</dbReference>
<evidence type="ECO:0000259" key="11">
    <source>
        <dbReference type="Pfam" id="PF05922"/>
    </source>
</evidence>
<dbReference type="AlphaFoldDB" id="A0A2K1KXB5"/>
<feature type="active site" description="Charge relay system" evidence="7 8">
    <location>
        <position position="637"/>
    </location>
</feature>